<feature type="region of interest" description="Disordered" evidence="1">
    <location>
        <begin position="154"/>
        <end position="173"/>
    </location>
</feature>
<feature type="region of interest" description="Disordered" evidence="1">
    <location>
        <begin position="1"/>
        <end position="64"/>
    </location>
</feature>
<accession>A0A1B0G8Z4</accession>
<evidence type="ECO:0000313" key="3">
    <source>
        <dbReference type="Proteomes" id="UP000092444"/>
    </source>
</evidence>
<dbReference type="EnsemblMetazoa" id="GMOY009781-RA">
    <property type="protein sequence ID" value="GMOY009781-PA"/>
    <property type="gene ID" value="GMOY009781"/>
</dbReference>
<dbReference type="STRING" id="37546.A0A1B0G8Z4"/>
<sequence length="515" mass="58963">MSIQDESVPPDFDLDCSAVDNVNQSTSLPINDKYESTKSTNACSSSEISGQTNTSEPTDVAESTNKRLAYSRNTPSKAFSYQDIHSEYTKKRFKHVESKVAQYIARMRDQDEKRRNSQQFLRYRSLPETLGESREQHLNIINTSQKFVFLHHNAGDTNNRPAQKNESASESLKHVDKDTYAQLLSDKERNDYLQSKLDEKNTENWRLKRNIDYMRFELTQCKDKLQQTTMKLQNAQALPDSYDRVNALGMQKRQLWQCRSIKFTKATQTDLPLSPSAALRLRLTKEILNTSTTPDSNNNGYDYKGLGVRAPLIVKMPKIVTTIQPISLNFSSATEREQHNHDLNTTMNVLRQSSHDLSTRKRLELACSINTAPNHFIDSSNTSSHLELTTSSEGVAATQQRQSDEEQLMHHTNCSQYLNYDENGNANADSIYATNERKLSIVASDGAGKARNTCKRRTLHSRMMRLFRSCIRCDNPNHTLDSTSNKQRQQQSYTQIPLLEKSFKDYCRNERRAAV</sequence>
<name>A0A1B0G8Z4_GLOMM</name>
<dbReference type="PhylomeDB" id="A0A1B0G8Z4"/>
<feature type="compositionally biased region" description="Polar residues" evidence="1">
    <location>
        <begin position="20"/>
        <end position="29"/>
    </location>
</feature>
<evidence type="ECO:0000313" key="2">
    <source>
        <dbReference type="EnsemblMetazoa" id="GMOY009781-PA"/>
    </source>
</evidence>
<evidence type="ECO:0000256" key="1">
    <source>
        <dbReference type="SAM" id="MobiDB-lite"/>
    </source>
</evidence>
<feature type="compositionally biased region" description="Low complexity" evidence="1">
    <location>
        <begin position="379"/>
        <end position="393"/>
    </location>
</feature>
<protein>
    <submittedName>
        <fullName evidence="2">Uncharacterized protein</fullName>
    </submittedName>
</protein>
<feature type="region of interest" description="Disordered" evidence="1">
    <location>
        <begin position="378"/>
        <end position="407"/>
    </location>
</feature>
<feature type="compositionally biased region" description="Polar residues" evidence="1">
    <location>
        <begin position="155"/>
        <end position="170"/>
    </location>
</feature>
<proteinExistence type="predicted"/>
<reference evidence="2" key="1">
    <citation type="submission" date="2020-05" db="UniProtKB">
        <authorList>
            <consortium name="EnsemblMetazoa"/>
        </authorList>
    </citation>
    <scope>IDENTIFICATION</scope>
    <source>
        <strain evidence="2">Yale</strain>
    </source>
</reference>
<organism evidence="2 3">
    <name type="scientific">Glossina morsitans morsitans</name>
    <name type="common">Savannah tsetse fly</name>
    <dbReference type="NCBI Taxonomy" id="37546"/>
    <lineage>
        <taxon>Eukaryota</taxon>
        <taxon>Metazoa</taxon>
        <taxon>Ecdysozoa</taxon>
        <taxon>Arthropoda</taxon>
        <taxon>Hexapoda</taxon>
        <taxon>Insecta</taxon>
        <taxon>Pterygota</taxon>
        <taxon>Neoptera</taxon>
        <taxon>Endopterygota</taxon>
        <taxon>Diptera</taxon>
        <taxon>Brachycera</taxon>
        <taxon>Muscomorpha</taxon>
        <taxon>Hippoboscoidea</taxon>
        <taxon>Glossinidae</taxon>
        <taxon>Glossina</taxon>
    </lineage>
</organism>
<dbReference type="VEuPathDB" id="VectorBase:GMOY009781"/>
<dbReference type="AlphaFoldDB" id="A0A1B0G8Z4"/>
<dbReference type="EMBL" id="CCAG010021259">
    <property type="status" value="NOT_ANNOTATED_CDS"/>
    <property type="molecule type" value="Genomic_DNA"/>
</dbReference>
<feature type="compositionally biased region" description="Polar residues" evidence="1">
    <location>
        <begin position="37"/>
        <end position="63"/>
    </location>
</feature>
<keyword evidence="3" id="KW-1185">Reference proteome</keyword>
<dbReference type="Proteomes" id="UP000092444">
    <property type="component" value="Unassembled WGS sequence"/>
</dbReference>